<keyword evidence="2" id="KW-1185">Reference proteome</keyword>
<sequence length="274" mass="31787">MARLIDRDNGVRTRPMRVICVGMCRTGTLGLYWALNALGYRTYHSVEALKDGERGMKLMRESYVAKYEEGKPYGRNEFDKWYGEFDAVCDVPAAWFVDELYAAYPDAKFILTDRDPDSWLRSMHNTAFACVKSPMIRVLGWLDWKLMKPFWDISVNLTNHWCGQPDDSKSRRLYCEHVEHVKATIPPEQLLYLRLEDGITWEKICPFLGLPIPDKPMPDGAKNGPIFFHQIAQDFFNRAILGMVKRWLVYSSVPMVAAGAWYVHRQPGALWLPW</sequence>
<dbReference type="STRING" id="236234.A0A1J9S3K0"/>
<dbReference type="InterPro" id="IPR040632">
    <property type="entry name" value="Sulfotransfer_4"/>
</dbReference>
<dbReference type="SUPFAM" id="SSF52540">
    <property type="entry name" value="P-loop containing nucleoside triphosphate hydrolases"/>
    <property type="match status" value="1"/>
</dbReference>
<gene>
    <name evidence="1" type="ORF">BKCO1_24000117</name>
</gene>
<proteinExistence type="predicted"/>
<dbReference type="EMBL" id="MNUE01000024">
    <property type="protein sequence ID" value="OJD34205.1"/>
    <property type="molecule type" value="Genomic_DNA"/>
</dbReference>
<dbReference type="InterPro" id="IPR027417">
    <property type="entry name" value="P-loop_NTPase"/>
</dbReference>
<reference evidence="1 2" key="1">
    <citation type="submission" date="2016-10" db="EMBL/GenBank/DDBJ databases">
        <title>Proteomics and genomics reveal pathogen-plant mechanisms compatible with a hemibiotrophic lifestyle of Diplodia corticola.</title>
        <authorList>
            <person name="Fernandes I."/>
            <person name="De Jonge R."/>
            <person name="Van De Peer Y."/>
            <person name="Devreese B."/>
            <person name="Alves A."/>
            <person name="Esteves A.C."/>
        </authorList>
    </citation>
    <scope>NUCLEOTIDE SEQUENCE [LARGE SCALE GENOMIC DNA]</scope>
    <source>
        <strain evidence="1 2">CBS 112549</strain>
    </source>
</reference>
<name>A0A1J9S3K0_9PEZI</name>
<dbReference type="PANTHER" id="PTHR36978:SF4">
    <property type="entry name" value="P-LOOP CONTAINING NUCLEOSIDE TRIPHOSPHATE HYDROLASE PROTEIN"/>
    <property type="match status" value="1"/>
</dbReference>
<comment type="caution">
    <text evidence="1">The sequence shown here is derived from an EMBL/GenBank/DDBJ whole genome shotgun (WGS) entry which is preliminary data.</text>
</comment>
<organism evidence="1 2">
    <name type="scientific">Diplodia corticola</name>
    <dbReference type="NCBI Taxonomy" id="236234"/>
    <lineage>
        <taxon>Eukaryota</taxon>
        <taxon>Fungi</taxon>
        <taxon>Dikarya</taxon>
        <taxon>Ascomycota</taxon>
        <taxon>Pezizomycotina</taxon>
        <taxon>Dothideomycetes</taxon>
        <taxon>Dothideomycetes incertae sedis</taxon>
        <taxon>Botryosphaeriales</taxon>
        <taxon>Botryosphaeriaceae</taxon>
        <taxon>Diplodia</taxon>
    </lineage>
</organism>
<dbReference type="PANTHER" id="PTHR36978">
    <property type="entry name" value="P-LOOP CONTAINING NUCLEOTIDE TRIPHOSPHATE HYDROLASE"/>
    <property type="match status" value="1"/>
</dbReference>
<protein>
    <submittedName>
        <fullName evidence="1">Nad dependent epimerase</fullName>
    </submittedName>
</protein>
<dbReference type="Pfam" id="PF17784">
    <property type="entry name" value="Sulfotransfer_4"/>
    <property type="match status" value="1"/>
</dbReference>
<dbReference type="AlphaFoldDB" id="A0A1J9S3K0"/>
<dbReference type="Proteomes" id="UP000183809">
    <property type="component" value="Unassembled WGS sequence"/>
</dbReference>
<dbReference type="OrthoDB" id="408152at2759"/>
<evidence type="ECO:0000313" key="2">
    <source>
        <dbReference type="Proteomes" id="UP000183809"/>
    </source>
</evidence>
<dbReference type="GeneID" id="31013334"/>
<dbReference type="Gene3D" id="3.40.50.300">
    <property type="entry name" value="P-loop containing nucleotide triphosphate hydrolases"/>
    <property type="match status" value="1"/>
</dbReference>
<dbReference type="RefSeq" id="XP_020130465.1">
    <property type="nucleotide sequence ID" value="XM_020273074.1"/>
</dbReference>
<evidence type="ECO:0000313" key="1">
    <source>
        <dbReference type="EMBL" id="OJD34205.1"/>
    </source>
</evidence>
<accession>A0A1J9S3K0</accession>